<evidence type="ECO:0000313" key="2">
    <source>
        <dbReference type="EMBL" id="EDS01107.1"/>
    </source>
</evidence>
<evidence type="ECO:0000313" key="3">
    <source>
        <dbReference type="Proteomes" id="UP000005326"/>
    </source>
</evidence>
<dbReference type="EMBL" id="ABCA03000041">
    <property type="protein sequence ID" value="EDS01107.1"/>
    <property type="molecule type" value="Genomic_DNA"/>
</dbReference>
<evidence type="ECO:0000256" key="1">
    <source>
        <dbReference type="SAM" id="MobiDB-lite"/>
    </source>
</evidence>
<protein>
    <submittedName>
        <fullName evidence="2">Uncharacterized protein</fullName>
    </submittedName>
</protein>
<reference evidence="2" key="2">
    <citation type="submission" date="2014-06" db="EMBL/GenBank/DDBJ databases">
        <title>Draft genome sequence of Eubacterium siraeum (DSM 15702).</title>
        <authorList>
            <person name="Sudarsanam P."/>
            <person name="Ley R."/>
            <person name="Guruge J."/>
            <person name="Turnbaugh P.J."/>
            <person name="Mahowald M."/>
            <person name="Liep D."/>
            <person name="Gordon J."/>
        </authorList>
    </citation>
    <scope>NUCLEOTIDE SEQUENCE</scope>
    <source>
        <strain evidence="2">DSM 15702</strain>
    </source>
</reference>
<comment type="caution">
    <text evidence="2">The sequence shown here is derived from an EMBL/GenBank/DDBJ whole genome shotgun (WGS) entry which is preliminary data.</text>
</comment>
<keyword evidence="3" id="KW-1185">Reference proteome</keyword>
<dbReference type="AlphaFoldDB" id="B0MMG2"/>
<name>B0MMG2_9FIRM</name>
<proteinExistence type="predicted"/>
<sequence length="77" mass="8169">MLSGVKTGQFRLSKTYITFENGCLALLAMLVLHRAKLLASNQSILALGRSPRQGLGAVAPVKSPFPGERGQGDRGSE</sequence>
<feature type="region of interest" description="Disordered" evidence="1">
    <location>
        <begin position="54"/>
        <end position="77"/>
    </location>
</feature>
<organism evidence="2 3">
    <name type="scientific">[Eubacterium] siraeum DSM 15702</name>
    <dbReference type="NCBI Taxonomy" id="428128"/>
    <lineage>
        <taxon>Bacteria</taxon>
        <taxon>Bacillati</taxon>
        <taxon>Bacillota</taxon>
        <taxon>Clostridia</taxon>
        <taxon>Eubacteriales</taxon>
        <taxon>Oscillospiraceae</taxon>
        <taxon>Oscillospiraceae incertae sedis</taxon>
    </lineage>
</organism>
<dbReference type="Proteomes" id="UP000005326">
    <property type="component" value="Unassembled WGS sequence"/>
</dbReference>
<accession>B0MMG2</accession>
<feature type="non-terminal residue" evidence="2">
    <location>
        <position position="77"/>
    </location>
</feature>
<reference evidence="2" key="1">
    <citation type="submission" date="2007-10" db="EMBL/GenBank/DDBJ databases">
        <authorList>
            <person name="Fulton L."/>
            <person name="Clifton S."/>
            <person name="Fulton B."/>
            <person name="Xu J."/>
            <person name="Minx P."/>
            <person name="Pepin K.H."/>
            <person name="Johnson M."/>
            <person name="Thiruvilangam P."/>
            <person name="Bhonagiri V."/>
            <person name="Nash W.E."/>
            <person name="Mardis E.R."/>
            <person name="Wilson R.K."/>
        </authorList>
    </citation>
    <scope>NUCLEOTIDE SEQUENCE [LARGE SCALE GENOMIC DNA]</scope>
    <source>
        <strain evidence="2">DSM 15702</strain>
    </source>
</reference>
<gene>
    <name evidence="2" type="ORF">EUBSIR_00924</name>
</gene>